<dbReference type="Gene3D" id="1.20.1530.20">
    <property type="match status" value="1"/>
</dbReference>
<keyword evidence="4 7" id="KW-0812">Transmembrane</keyword>
<feature type="transmembrane region" description="Helical" evidence="7">
    <location>
        <begin position="84"/>
        <end position="108"/>
    </location>
</feature>
<evidence type="ECO:0000313" key="10">
    <source>
        <dbReference type="Proteomes" id="UP000249522"/>
    </source>
</evidence>
<name>A0A2W1LR15_9BACL</name>
<evidence type="ECO:0000256" key="4">
    <source>
        <dbReference type="ARBA" id="ARBA00022692"/>
    </source>
</evidence>
<dbReference type="OrthoDB" id="9781411at2"/>
<feature type="transmembrane region" description="Helical" evidence="7">
    <location>
        <begin position="6"/>
        <end position="25"/>
    </location>
</feature>
<comment type="similarity">
    <text evidence="2">Belongs to the monovalent cation:proton antiporter 2 (CPA2) transporter (TC 2.A.37) family.</text>
</comment>
<evidence type="ECO:0000256" key="2">
    <source>
        <dbReference type="ARBA" id="ARBA00005551"/>
    </source>
</evidence>
<evidence type="ECO:0000259" key="8">
    <source>
        <dbReference type="Pfam" id="PF00999"/>
    </source>
</evidence>
<feature type="domain" description="Cation/H+ exchanger transmembrane" evidence="8">
    <location>
        <begin position="16"/>
        <end position="361"/>
    </location>
</feature>
<dbReference type="InterPro" id="IPR038770">
    <property type="entry name" value="Na+/solute_symporter_sf"/>
</dbReference>
<feature type="transmembrane region" description="Helical" evidence="7">
    <location>
        <begin position="173"/>
        <end position="195"/>
    </location>
</feature>
<comment type="caution">
    <text evidence="9">The sequence shown here is derived from an EMBL/GenBank/DDBJ whole genome shotgun (WGS) entry which is preliminary data.</text>
</comment>
<comment type="subcellular location">
    <subcellularLocation>
        <location evidence="1">Membrane</location>
        <topology evidence="1">Multi-pass membrane protein</topology>
    </subcellularLocation>
</comment>
<dbReference type="GO" id="GO:0015297">
    <property type="term" value="F:antiporter activity"/>
    <property type="evidence" value="ECO:0007669"/>
    <property type="project" value="InterPro"/>
</dbReference>
<gene>
    <name evidence="9" type="ORF">DNH61_03380</name>
</gene>
<dbReference type="GO" id="GO:0016020">
    <property type="term" value="C:membrane"/>
    <property type="evidence" value="ECO:0007669"/>
    <property type="project" value="UniProtKB-SubCell"/>
</dbReference>
<feature type="transmembrane region" description="Helical" evidence="7">
    <location>
        <begin position="145"/>
        <end position="167"/>
    </location>
</feature>
<sequence>MNSHLPFPLLAGLLLLFLFVGAALGNRLRIPGVIIFILTGLGLSFFLTDDHLIHTAAELGIILLFFLLGLEFPAKRLLSIASRVWRGGMLDILLSLGVTALICILFGLNVTTSLLIAGLVYATSSSITAKLLENTKRLANAESEFILALLIFEDLVAPIVVVLLVTLTSGEEMTVLLFLGVMGKVAALTAGAVLAGRYVFAKLRRFIDRNHESDLFVLFSGGSAFAYGGLALYLGLSEVLGAFLAGLMLAEARQTEKIEASLLPMRNLLLPFFFVYFGTTIVFDEGVPMPLLLGVILLWSIAGKIATGYLGGRWYGLNPKPSLRAGLSLVSRGEFSVIIAALAADTVKPFAGIYIICISAVGIILFQNASRLSTKLYGGKSKAKRGKIAVPKE</sequence>
<feature type="transmembrane region" description="Helical" evidence="7">
    <location>
        <begin position="289"/>
        <end position="311"/>
    </location>
</feature>
<keyword evidence="6 7" id="KW-0472">Membrane</keyword>
<keyword evidence="3" id="KW-0813">Transport</keyword>
<keyword evidence="5 7" id="KW-1133">Transmembrane helix</keyword>
<evidence type="ECO:0000256" key="5">
    <source>
        <dbReference type="ARBA" id="ARBA00022989"/>
    </source>
</evidence>
<protein>
    <submittedName>
        <fullName evidence="9">Cation:proton antiporter</fullName>
    </submittedName>
</protein>
<feature type="transmembrane region" description="Helical" evidence="7">
    <location>
        <begin position="267"/>
        <end position="283"/>
    </location>
</feature>
<evidence type="ECO:0000256" key="6">
    <source>
        <dbReference type="ARBA" id="ARBA00023136"/>
    </source>
</evidence>
<dbReference type="Pfam" id="PF00999">
    <property type="entry name" value="Na_H_Exchanger"/>
    <property type="match status" value="1"/>
</dbReference>
<evidence type="ECO:0000256" key="3">
    <source>
        <dbReference type="ARBA" id="ARBA00022448"/>
    </source>
</evidence>
<dbReference type="InterPro" id="IPR006153">
    <property type="entry name" value="Cation/H_exchanger_TM"/>
</dbReference>
<dbReference type="PANTHER" id="PTHR42751:SF6">
    <property type="entry name" value="CONSERVED INTEGRAL MEMBRANE TRANSPORT PROTEIN-RELATED"/>
    <property type="match status" value="1"/>
</dbReference>
<feature type="transmembrane region" description="Helical" evidence="7">
    <location>
        <begin position="30"/>
        <end position="47"/>
    </location>
</feature>
<organism evidence="9 10">
    <name type="scientific">Paenibacillus sambharensis</name>
    <dbReference type="NCBI Taxonomy" id="1803190"/>
    <lineage>
        <taxon>Bacteria</taxon>
        <taxon>Bacillati</taxon>
        <taxon>Bacillota</taxon>
        <taxon>Bacilli</taxon>
        <taxon>Bacillales</taxon>
        <taxon>Paenibacillaceae</taxon>
        <taxon>Paenibacillus</taxon>
    </lineage>
</organism>
<evidence type="ECO:0000256" key="7">
    <source>
        <dbReference type="SAM" id="Phobius"/>
    </source>
</evidence>
<dbReference type="PANTHER" id="PTHR42751">
    <property type="entry name" value="SODIUM/HYDROGEN EXCHANGER FAMILY/TRKA DOMAIN PROTEIN"/>
    <property type="match status" value="1"/>
</dbReference>
<evidence type="ECO:0000313" key="9">
    <source>
        <dbReference type="EMBL" id="PZD97402.1"/>
    </source>
</evidence>
<proteinExistence type="inferred from homology"/>
<dbReference type="EMBL" id="QKRB01000028">
    <property type="protein sequence ID" value="PZD97402.1"/>
    <property type="molecule type" value="Genomic_DNA"/>
</dbReference>
<dbReference type="RefSeq" id="WP_111145260.1">
    <property type="nucleotide sequence ID" value="NZ_QKRB01000028.1"/>
</dbReference>
<dbReference type="GO" id="GO:1902600">
    <property type="term" value="P:proton transmembrane transport"/>
    <property type="evidence" value="ECO:0007669"/>
    <property type="project" value="InterPro"/>
</dbReference>
<feature type="transmembrane region" description="Helical" evidence="7">
    <location>
        <begin position="350"/>
        <end position="366"/>
    </location>
</feature>
<dbReference type="AlphaFoldDB" id="A0A2W1LR15"/>
<accession>A0A2W1LR15</accession>
<evidence type="ECO:0000256" key="1">
    <source>
        <dbReference type="ARBA" id="ARBA00004141"/>
    </source>
</evidence>
<keyword evidence="10" id="KW-1185">Reference proteome</keyword>
<feature type="transmembrane region" description="Helical" evidence="7">
    <location>
        <begin position="53"/>
        <end position="72"/>
    </location>
</feature>
<dbReference type="Proteomes" id="UP000249522">
    <property type="component" value="Unassembled WGS sequence"/>
</dbReference>
<reference evidence="9 10" key="1">
    <citation type="submission" date="2018-06" db="EMBL/GenBank/DDBJ databases">
        <title>Paenibacillus imtechensis sp. nov.</title>
        <authorList>
            <person name="Pinnaka A.K."/>
            <person name="Singh H."/>
            <person name="Kaur M."/>
        </authorList>
    </citation>
    <scope>NUCLEOTIDE SEQUENCE [LARGE SCALE GENOMIC DNA]</scope>
    <source>
        <strain evidence="9 10">SMB1</strain>
    </source>
</reference>